<dbReference type="GO" id="GO:0000160">
    <property type="term" value="P:phosphorelay signal transduction system"/>
    <property type="evidence" value="ECO:0007669"/>
    <property type="project" value="UniProtKB-KW"/>
</dbReference>
<dbReference type="EC" id="2.7.13.3" evidence="2"/>
<evidence type="ECO:0000313" key="10">
    <source>
        <dbReference type="EMBL" id="GIE51499.1"/>
    </source>
</evidence>
<keyword evidence="8" id="KW-0812">Transmembrane</keyword>
<evidence type="ECO:0000256" key="5">
    <source>
        <dbReference type="ARBA" id="ARBA00022777"/>
    </source>
</evidence>
<dbReference type="SMART" id="SM00387">
    <property type="entry name" value="HATPase_c"/>
    <property type="match status" value="1"/>
</dbReference>
<keyword evidence="8" id="KW-1133">Transmembrane helix</keyword>
<keyword evidence="8" id="KW-0472">Membrane</keyword>
<dbReference type="RefSeq" id="WP_203772107.1">
    <property type="nucleotide sequence ID" value="NZ_BAAAYJ010000099.1"/>
</dbReference>
<dbReference type="GO" id="GO:0004673">
    <property type="term" value="F:protein histidine kinase activity"/>
    <property type="evidence" value="ECO:0007669"/>
    <property type="project" value="UniProtKB-EC"/>
</dbReference>
<dbReference type="PROSITE" id="PS50109">
    <property type="entry name" value="HIS_KIN"/>
    <property type="match status" value="1"/>
</dbReference>
<feature type="transmembrane region" description="Helical" evidence="8">
    <location>
        <begin position="27"/>
        <end position="52"/>
    </location>
</feature>
<keyword evidence="3" id="KW-0597">Phosphoprotein</keyword>
<dbReference type="InterPro" id="IPR005467">
    <property type="entry name" value="His_kinase_dom"/>
</dbReference>
<evidence type="ECO:0000256" key="3">
    <source>
        <dbReference type="ARBA" id="ARBA00022553"/>
    </source>
</evidence>
<evidence type="ECO:0000313" key="11">
    <source>
        <dbReference type="Proteomes" id="UP000647172"/>
    </source>
</evidence>
<evidence type="ECO:0000256" key="8">
    <source>
        <dbReference type="SAM" id="Phobius"/>
    </source>
</evidence>
<accession>A0A919MJ69</accession>
<evidence type="ECO:0000256" key="1">
    <source>
        <dbReference type="ARBA" id="ARBA00000085"/>
    </source>
</evidence>
<feature type="domain" description="Histidine kinase" evidence="9">
    <location>
        <begin position="549"/>
        <end position="653"/>
    </location>
</feature>
<gene>
    <name evidence="10" type="ORF">Ani05nite_50330</name>
</gene>
<reference evidence="10" key="1">
    <citation type="submission" date="2021-01" db="EMBL/GenBank/DDBJ databases">
        <title>Whole genome shotgun sequence of Actinoplanes nipponensis NBRC 14063.</title>
        <authorList>
            <person name="Komaki H."/>
            <person name="Tamura T."/>
        </authorList>
    </citation>
    <scope>NUCLEOTIDE SEQUENCE</scope>
    <source>
        <strain evidence="10">NBRC 14063</strain>
    </source>
</reference>
<sequence>MTSATAPPSPGSGGWLRLADRPIRSKLALLLTVPLVAILTLASLIGVTGALAASKAEQARRLVNIGVVAGELTAQLQQERAAAAAVFVQAGRPGVIEAYRRQAEATDAVAAQFVAAQNDLDAPAGLAAPLQRLDTQLTALPLLREQVRSGQDAAGSLTIFRYRALTADLGGYRTALSQLGVDAETANGLRASATASQAIEALGLMQVAVLPAIRDTPLTAAEQQQIVSANATFNEALETFRQIAPADWQAVLAGQTSSKTALAGERLHGVAARAQANTPLNLDSSASNWVAATNARMQQLHAAEHQFDAALLNSVTDQRDQQRRNLLWLGIGVVVVLAVLGAVVWRVSASITGPLRLLQIGATRMATERLPEMVRQITTGPATWELRPGESLRTSADSDAATRQLAAIGGGEVGDVATAFEQVARTAVELAGQEATARATVDDVVQNVARRLLSHIEMLTSQLDELERPEEDSVRLQQLYGLDHRTTLARRTIGNLLVIAGGRAGEDVHEPTALYDVVRGAYGRIDQYTRVENTVGGHIMIEAFAVADLLHLLTELFANGTRFSPPHTLVYVQAQVVGDTLHIQVTDEGYGINLDELEEQRQRLRHFRLDAQTVRHMGLPVVGRIAERLGITVNLRSTKDQGTRVDLNLPAKVFHVAEPEPAASPARPGPPAIQQSPAQAFGPAPHEPYGHAVTAATKAFSASANAAPAVAVMAATQELLPYAGRPPSSVAPQHHGPAVPTVIFDQVASASRWFTDADRPDQPPPTLGSEWQQGASAMAAHAADAAGPDTAPMAEHVTRSGLPKRQPRQYEVPRTPAQTVPRQRDPQRSRAQLSAAASAMRRPAKSPSGQIGPS</sequence>
<evidence type="ECO:0000259" key="9">
    <source>
        <dbReference type="PROSITE" id="PS50109"/>
    </source>
</evidence>
<dbReference type="Pfam" id="PF08376">
    <property type="entry name" value="NIT"/>
    <property type="match status" value="1"/>
</dbReference>
<keyword evidence="11" id="KW-1185">Reference proteome</keyword>
<proteinExistence type="predicted"/>
<dbReference type="PANTHER" id="PTHR44936">
    <property type="entry name" value="SENSOR PROTEIN CREC"/>
    <property type="match status" value="1"/>
</dbReference>
<organism evidence="10 11">
    <name type="scientific">Actinoplanes nipponensis</name>
    <dbReference type="NCBI Taxonomy" id="135950"/>
    <lineage>
        <taxon>Bacteria</taxon>
        <taxon>Bacillati</taxon>
        <taxon>Actinomycetota</taxon>
        <taxon>Actinomycetes</taxon>
        <taxon>Micromonosporales</taxon>
        <taxon>Micromonosporaceae</taxon>
        <taxon>Actinoplanes</taxon>
    </lineage>
</organism>
<evidence type="ECO:0000256" key="4">
    <source>
        <dbReference type="ARBA" id="ARBA00022679"/>
    </source>
</evidence>
<dbReference type="Gene3D" id="3.30.565.10">
    <property type="entry name" value="Histidine kinase-like ATPase, C-terminal domain"/>
    <property type="match status" value="1"/>
</dbReference>
<dbReference type="InterPro" id="IPR013587">
    <property type="entry name" value="Nitrate/nitrite_sensing"/>
</dbReference>
<keyword evidence="5" id="KW-0418">Kinase</keyword>
<name>A0A919MJ69_9ACTN</name>
<keyword evidence="6" id="KW-0902">Two-component regulatory system</keyword>
<dbReference type="PANTHER" id="PTHR44936:SF9">
    <property type="entry name" value="SENSOR PROTEIN CREC"/>
    <property type="match status" value="1"/>
</dbReference>
<dbReference type="Pfam" id="PF02518">
    <property type="entry name" value="HATPase_c"/>
    <property type="match status" value="1"/>
</dbReference>
<evidence type="ECO:0000256" key="7">
    <source>
        <dbReference type="SAM" id="MobiDB-lite"/>
    </source>
</evidence>
<keyword evidence="4" id="KW-0808">Transferase</keyword>
<dbReference type="EMBL" id="BOMQ01000060">
    <property type="protein sequence ID" value="GIE51499.1"/>
    <property type="molecule type" value="Genomic_DNA"/>
</dbReference>
<feature type="region of interest" description="Disordered" evidence="7">
    <location>
        <begin position="660"/>
        <end position="689"/>
    </location>
</feature>
<dbReference type="AlphaFoldDB" id="A0A919MJ69"/>
<evidence type="ECO:0000256" key="6">
    <source>
        <dbReference type="ARBA" id="ARBA00023012"/>
    </source>
</evidence>
<feature type="region of interest" description="Disordered" evidence="7">
    <location>
        <begin position="755"/>
        <end position="854"/>
    </location>
</feature>
<dbReference type="InterPro" id="IPR036890">
    <property type="entry name" value="HATPase_C_sf"/>
</dbReference>
<dbReference type="SUPFAM" id="SSF55874">
    <property type="entry name" value="ATPase domain of HSP90 chaperone/DNA topoisomerase II/histidine kinase"/>
    <property type="match status" value="1"/>
</dbReference>
<feature type="compositionally biased region" description="Low complexity" evidence="7">
    <location>
        <begin position="774"/>
        <end position="794"/>
    </location>
</feature>
<dbReference type="InterPro" id="IPR003594">
    <property type="entry name" value="HATPase_dom"/>
</dbReference>
<dbReference type="InterPro" id="IPR050980">
    <property type="entry name" value="2C_sensor_his_kinase"/>
</dbReference>
<dbReference type="Proteomes" id="UP000647172">
    <property type="component" value="Unassembled WGS sequence"/>
</dbReference>
<feature type="transmembrane region" description="Helical" evidence="8">
    <location>
        <begin position="326"/>
        <end position="345"/>
    </location>
</feature>
<comment type="catalytic activity">
    <reaction evidence="1">
        <text>ATP + protein L-histidine = ADP + protein N-phospho-L-histidine.</text>
        <dbReference type="EC" id="2.7.13.3"/>
    </reaction>
</comment>
<protein>
    <recommendedName>
        <fullName evidence="2">histidine kinase</fullName>
        <ecNumber evidence="2">2.7.13.3</ecNumber>
    </recommendedName>
</protein>
<comment type="caution">
    <text evidence="10">The sequence shown here is derived from an EMBL/GenBank/DDBJ whole genome shotgun (WGS) entry which is preliminary data.</text>
</comment>
<evidence type="ECO:0000256" key="2">
    <source>
        <dbReference type="ARBA" id="ARBA00012438"/>
    </source>
</evidence>
<feature type="compositionally biased region" description="Low complexity" evidence="7">
    <location>
        <begin position="829"/>
        <end position="841"/>
    </location>
</feature>